<feature type="transmembrane region" description="Helical" evidence="10">
    <location>
        <begin position="196"/>
        <end position="215"/>
    </location>
</feature>
<keyword evidence="3" id="KW-0337">GPI-anchor biosynthesis</keyword>
<protein>
    <recommendedName>
        <fullName evidence="13">Glycosyltransferase RgtA/B/C/D-like domain-containing protein</fullName>
    </recommendedName>
</protein>
<keyword evidence="7" id="KW-0256">Endoplasmic reticulum</keyword>
<feature type="transmembrane region" description="Helical" evidence="10">
    <location>
        <begin position="121"/>
        <end position="152"/>
    </location>
</feature>
<name>A0A0G0QZ92_9BACT</name>
<comment type="caution">
    <text evidence="11">The sequence shown here is derived from an EMBL/GenBank/DDBJ whole genome shotgun (WGS) entry which is preliminary data.</text>
</comment>
<organism evidence="11 12">
    <name type="scientific">Candidatus Daviesbacteria bacterium GW2011_GWC2_40_12</name>
    <dbReference type="NCBI Taxonomy" id="1618431"/>
    <lineage>
        <taxon>Bacteria</taxon>
        <taxon>Candidatus Daviesiibacteriota</taxon>
    </lineage>
</organism>
<dbReference type="GO" id="GO:0006506">
    <property type="term" value="P:GPI anchor biosynthetic process"/>
    <property type="evidence" value="ECO:0007669"/>
    <property type="project" value="UniProtKB-UniPathway"/>
</dbReference>
<evidence type="ECO:0000313" key="11">
    <source>
        <dbReference type="EMBL" id="KKR42751.1"/>
    </source>
</evidence>
<evidence type="ECO:0000256" key="1">
    <source>
        <dbReference type="ARBA" id="ARBA00004477"/>
    </source>
</evidence>
<reference evidence="11 12" key="1">
    <citation type="journal article" date="2015" name="Nature">
        <title>rRNA introns, odd ribosomes, and small enigmatic genomes across a large radiation of phyla.</title>
        <authorList>
            <person name="Brown C.T."/>
            <person name="Hug L.A."/>
            <person name="Thomas B.C."/>
            <person name="Sharon I."/>
            <person name="Castelle C.J."/>
            <person name="Singh A."/>
            <person name="Wilkins M.J."/>
            <person name="Williams K.H."/>
            <person name="Banfield J.F."/>
        </authorList>
    </citation>
    <scope>NUCLEOTIDE SEQUENCE [LARGE SCALE GENOMIC DNA]</scope>
</reference>
<evidence type="ECO:0008006" key="13">
    <source>
        <dbReference type="Google" id="ProtNLM"/>
    </source>
</evidence>
<feature type="transmembrane region" description="Helical" evidence="10">
    <location>
        <begin position="158"/>
        <end position="184"/>
    </location>
</feature>
<dbReference type="GO" id="GO:0031501">
    <property type="term" value="C:mannosyltransferase complex"/>
    <property type="evidence" value="ECO:0007669"/>
    <property type="project" value="TreeGrafter"/>
</dbReference>
<feature type="transmembrane region" description="Helical" evidence="10">
    <location>
        <begin position="248"/>
        <end position="271"/>
    </location>
</feature>
<dbReference type="AlphaFoldDB" id="A0A0G0QZ92"/>
<evidence type="ECO:0000256" key="4">
    <source>
        <dbReference type="ARBA" id="ARBA00022676"/>
    </source>
</evidence>
<dbReference type="InterPro" id="IPR007315">
    <property type="entry name" value="PIG-V/Gpi18"/>
</dbReference>
<evidence type="ECO:0000256" key="10">
    <source>
        <dbReference type="SAM" id="Phobius"/>
    </source>
</evidence>
<keyword evidence="5" id="KW-0808">Transferase</keyword>
<dbReference type="GO" id="GO:0016020">
    <property type="term" value="C:membrane"/>
    <property type="evidence" value="ECO:0007669"/>
    <property type="project" value="GOC"/>
</dbReference>
<comment type="pathway">
    <text evidence="2">Glycolipid biosynthesis; glycosylphosphatidylinositol-anchor biosynthesis.</text>
</comment>
<evidence type="ECO:0000256" key="3">
    <source>
        <dbReference type="ARBA" id="ARBA00022502"/>
    </source>
</evidence>
<accession>A0A0G0QZ92</accession>
<dbReference type="GO" id="GO:0004376">
    <property type="term" value="F:GPI mannosyltransferase activity"/>
    <property type="evidence" value="ECO:0007669"/>
    <property type="project" value="InterPro"/>
</dbReference>
<sequence length="353" mass="40571">MKLYSSITYIFIIWIVSLLVIFYLSFYSLPHSGKFPDDFFRSFANWDGGHFLGIAEVGYSQKFQYAFFPFYPLFVRMLSQITGNYLLSAILISTVSTFFGLQILYRLIIETFDKKIGEKTVLAFLFFPTSFFLLTAYSEGLFFFLTVSAFYFYRKNLLFWAVVAASLASATRLVGLAIVLGLWVDILGRQGINRRNFYILFAPLGFIIYCVYLYFQTGDFFYFLTAQTHWQRTLTAPVLGFWETIRQISVGGFTGVSINIFLDLIFAVFGVGMAIRAFRFLPSIFAIYTFAAVLIPLFTPTLSSIPRFLLMIFPIFILVALIKNRYLALGYQVISLLLLAYFSTLFITGFWVS</sequence>
<evidence type="ECO:0000256" key="8">
    <source>
        <dbReference type="ARBA" id="ARBA00022989"/>
    </source>
</evidence>
<evidence type="ECO:0000256" key="7">
    <source>
        <dbReference type="ARBA" id="ARBA00022824"/>
    </source>
</evidence>
<evidence type="ECO:0000256" key="5">
    <source>
        <dbReference type="ARBA" id="ARBA00022679"/>
    </source>
</evidence>
<feature type="transmembrane region" description="Helical" evidence="10">
    <location>
        <begin position="85"/>
        <end position="109"/>
    </location>
</feature>
<keyword evidence="6 10" id="KW-0812">Transmembrane</keyword>
<keyword evidence="4" id="KW-0328">Glycosyltransferase</keyword>
<keyword evidence="9 10" id="KW-0472">Membrane</keyword>
<keyword evidence="8 10" id="KW-1133">Transmembrane helix</keyword>
<gene>
    <name evidence="11" type="ORF">UT77_C0001G0202</name>
</gene>
<comment type="subcellular location">
    <subcellularLocation>
        <location evidence="1">Endoplasmic reticulum membrane</location>
        <topology evidence="1">Multi-pass membrane protein</topology>
    </subcellularLocation>
</comment>
<dbReference type="Pfam" id="PF04188">
    <property type="entry name" value="Mannosyl_trans2"/>
    <property type="match status" value="1"/>
</dbReference>
<evidence type="ECO:0000256" key="9">
    <source>
        <dbReference type="ARBA" id="ARBA00023136"/>
    </source>
</evidence>
<dbReference type="GO" id="GO:0000009">
    <property type="term" value="F:alpha-1,6-mannosyltransferase activity"/>
    <property type="evidence" value="ECO:0007669"/>
    <property type="project" value="InterPro"/>
</dbReference>
<feature type="transmembrane region" description="Helical" evidence="10">
    <location>
        <begin position="304"/>
        <end position="322"/>
    </location>
</feature>
<dbReference type="UniPathway" id="UPA00196"/>
<evidence type="ECO:0000256" key="2">
    <source>
        <dbReference type="ARBA" id="ARBA00004687"/>
    </source>
</evidence>
<dbReference type="Proteomes" id="UP000034881">
    <property type="component" value="Unassembled WGS sequence"/>
</dbReference>
<proteinExistence type="predicted"/>
<feature type="transmembrane region" description="Helical" evidence="10">
    <location>
        <begin position="7"/>
        <end position="29"/>
    </location>
</feature>
<dbReference type="PANTHER" id="PTHR12468:SF2">
    <property type="entry name" value="GPI MANNOSYLTRANSFERASE 2"/>
    <property type="match status" value="1"/>
</dbReference>
<feature type="transmembrane region" description="Helical" evidence="10">
    <location>
        <begin position="278"/>
        <end position="298"/>
    </location>
</feature>
<evidence type="ECO:0000256" key="6">
    <source>
        <dbReference type="ARBA" id="ARBA00022692"/>
    </source>
</evidence>
<dbReference type="EMBL" id="LBYB01000001">
    <property type="protein sequence ID" value="KKR42751.1"/>
    <property type="molecule type" value="Genomic_DNA"/>
</dbReference>
<dbReference type="PANTHER" id="PTHR12468">
    <property type="entry name" value="GPI MANNOSYLTRANSFERASE 2"/>
    <property type="match status" value="1"/>
</dbReference>
<feature type="transmembrane region" description="Helical" evidence="10">
    <location>
        <begin position="329"/>
        <end position="352"/>
    </location>
</feature>
<evidence type="ECO:0000313" key="12">
    <source>
        <dbReference type="Proteomes" id="UP000034881"/>
    </source>
</evidence>